<evidence type="ECO:0000256" key="1">
    <source>
        <dbReference type="SAM" id="MobiDB-lite"/>
    </source>
</evidence>
<name>K1P3J5_MAGGI</name>
<dbReference type="PANTHER" id="PTHR45011">
    <property type="entry name" value="DAP3-BINDING CELL DEATH ENHANCER 1"/>
    <property type="match status" value="1"/>
</dbReference>
<dbReference type="InParanoid" id="K1P3J5"/>
<evidence type="ECO:0000313" key="2">
    <source>
        <dbReference type="EMBL" id="EKC18332.1"/>
    </source>
</evidence>
<organism evidence="2">
    <name type="scientific">Magallana gigas</name>
    <name type="common">Pacific oyster</name>
    <name type="synonym">Crassostrea gigas</name>
    <dbReference type="NCBI Taxonomy" id="29159"/>
    <lineage>
        <taxon>Eukaryota</taxon>
        <taxon>Metazoa</taxon>
        <taxon>Spiralia</taxon>
        <taxon>Lophotrochozoa</taxon>
        <taxon>Mollusca</taxon>
        <taxon>Bivalvia</taxon>
        <taxon>Autobranchia</taxon>
        <taxon>Pteriomorphia</taxon>
        <taxon>Ostreida</taxon>
        <taxon>Ostreoidea</taxon>
        <taxon>Ostreidae</taxon>
        <taxon>Magallana</taxon>
    </lineage>
</organism>
<dbReference type="EMBL" id="JH817423">
    <property type="protein sequence ID" value="EKC18332.1"/>
    <property type="molecule type" value="Genomic_DNA"/>
</dbReference>
<feature type="compositionally biased region" description="Basic and acidic residues" evidence="1">
    <location>
        <begin position="447"/>
        <end position="480"/>
    </location>
</feature>
<dbReference type="InterPro" id="IPR011990">
    <property type="entry name" value="TPR-like_helical_dom_sf"/>
</dbReference>
<gene>
    <name evidence="2" type="ORF">CGI_10013666</name>
</gene>
<dbReference type="Pfam" id="PF08238">
    <property type="entry name" value="Sel1"/>
    <property type="match status" value="5"/>
</dbReference>
<sequence>MCPLQFVWRLLNMVLQNEIHALPQRVMWRWICGIPRALRQNLHNPRFSTTACLEEEKKTNHARFCHTTRQSNFHGQQKDDQRGYDEWWNNKPGWNSLSPSDTLGVLGLGAIVYLSLQISRCHQKVSERQEKPVCARNCLISQISQVVFCHPTTVRRLGEQRGEIQDSGKAPVEWKTKEDPLTKVMAEFENVVQKYVAIAKTIQAQRKARKGEMTDAVSMWKDASEMGYSRSQFNLGLSYETGQGVKKDAKKAAKYYKLAAAENHTQAMYNLALMYREGEGVKQDTDKAIDLMERAAEQGLAQAQTYLGVHYTETDSQDYNKAASMFNEAAKQENPEAQYFLGICYEQGLGVEVNECKAAHLYSQAAQSGHDGALYNLAVFHEYGIGGLPEDSISAEELYRKSAQLGNKMAEDKVMEIEAKKVVKPWKGDYPPCRMDEFLHDLDRFSGSNEEKAESQAKEIPRQYSQREEMTELKGDDSRSSLHLSSSSPSLTEYVRQHLSHLQIGAGPVLGLPSPLSAQDLAAGAWNPQYGSPKLTSPSPLSSSVVFTLGDVDEELLAVNSLNLTSTPTDIQFQFLERNSHHFCSMIQRTSTTPDLQSQVVSCL</sequence>
<dbReference type="SMART" id="SM00671">
    <property type="entry name" value="SEL1"/>
    <property type="match status" value="5"/>
</dbReference>
<proteinExistence type="predicted"/>
<feature type="region of interest" description="Disordered" evidence="1">
    <location>
        <begin position="447"/>
        <end position="487"/>
    </location>
</feature>
<dbReference type="HOGENOM" id="CLU_452174_0_0_1"/>
<dbReference type="PANTHER" id="PTHR45011:SF1">
    <property type="entry name" value="DAP3-BINDING CELL DEATH ENHANCER 1"/>
    <property type="match status" value="1"/>
</dbReference>
<dbReference type="SUPFAM" id="SSF81901">
    <property type="entry name" value="HCP-like"/>
    <property type="match status" value="2"/>
</dbReference>
<dbReference type="InterPro" id="IPR052748">
    <property type="entry name" value="ISR_Activator"/>
</dbReference>
<accession>K1P3J5</accession>
<protein>
    <submittedName>
        <fullName evidence="2">Uncharacterized protein</fullName>
    </submittedName>
</protein>
<dbReference type="AlphaFoldDB" id="K1P3J5"/>
<dbReference type="Gene3D" id="1.25.40.10">
    <property type="entry name" value="Tetratricopeptide repeat domain"/>
    <property type="match status" value="2"/>
</dbReference>
<dbReference type="InterPro" id="IPR006597">
    <property type="entry name" value="Sel1-like"/>
</dbReference>
<reference evidence="2" key="1">
    <citation type="journal article" date="2012" name="Nature">
        <title>The oyster genome reveals stress adaptation and complexity of shell formation.</title>
        <authorList>
            <person name="Zhang G."/>
            <person name="Fang X."/>
            <person name="Guo X."/>
            <person name="Li L."/>
            <person name="Luo R."/>
            <person name="Xu F."/>
            <person name="Yang P."/>
            <person name="Zhang L."/>
            <person name="Wang X."/>
            <person name="Qi H."/>
            <person name="Xiong Z."/>
            <person name="Que H."/>
            <person name="Xie Y."/>
            <person name="Holland P.W."/>
            <person name="Paps J."/>
            <person name="Zhu Y."/>
            <person name="Wu F."/>
            <person name="Chen Y."/>
            <person name="Wang J."/>
            <person name="Peng C."/>
            <person name="Meng J."/>
            <person name="Yang L."/>
            <person name="Liu J."/>
            <person name="Wen B."/>
            <person name="Zhang N."/>
            <person name="Huang Z."/>
            <person name="Zhu Q."/>
            <person name="Feng Y."/>
            <person name="Mount A."/>
            <person name="Hedgecock D."/>
            <person name="Xu Z."/>
            <person name="Liu Y."/>
            <person name="Domazet-Loso T."/>
            <person name="Du Y."/>
            <person name="Sun X."/>
            <person name="Zhang S."/>
            <person name="Liu B."/>
            <person name="Cheng P."/>
            <person name="Jiang X."/>
            <person name="Li J."/>
            <person name="Fan D."/>
            <person name="Wang W."/>
            <person name="Fu W."/>
            <person name="Wang T."/>
            <person name="Wang B."/>
            <person name="Zhang J."/>
            <person name="Peng Z."/>
            <person name="Li Y."/>
            <person name="Li N."/>
            <person name="Wang J."/>
            <person name="Chen M."/>
            <person name="He Y."/>
            <person name="Tan F."/>
            <person name="Song X."/>
            <person name="Zheng Q."/>
            <person name="Huang R."/>
            <person name="Yang H."/>
            <person name="Du X."/>
            <person name="Chen L."/>
            <person name="Yang M."/>
            <person name="Gaffney P.M."/>
            <person name="Wang S."/>
            <person name="Luo L."/>
            <person name="She Z."/>
            <person name="Ming Y."/>
            <person name="Huang W."/>
            <person name="Zhang S."/>
            <person name="Huang B."/>
            <person name="Zhang Y."/>
            <person name="Qu T."/>
            <person name="Ni P."/>
            <person name="Miao G."/>
            <person name="Wang J."/>
            <person name="Wang Q."/>
            <person name="Steinberg C.E."/>
            <person name="Wang H."/>
            <person name="Li N."/>
            <person name="Qian L."/>
            <person name="Zhang G."/>
            <person name="Li Y."/>
            <person name="Yang H."/>
            <person name="Liu X."/>
            <person name="Wang J."/>
            <person name="Yin Y."/>
            <person name="Wang J."/>
        </authorList>
    </citation>
    <scope>NUCLEOTIDE SEQUENCE [LARGE SCALE GENOMIC DNA]</scope>
    <source>
        <strain evidence="2">05x7-T-G4-1.051#20</strain>
    </source>
</reference>